<sequence>MPHAPAAASTRPSTHTAPTVHLVGAGPGDPELLTLKAVRVLQQASVALVDDLVNEGCLQHLPPSCRVVHVGKRGGCASTPQAFIERLMVAEALRGERVVRLKGGDPLLFGRAGEEIAALRVAGIAVEVVPGITAGVAAAAASAVSLTHRDHARGVAFVTGHTAAGNGVDWAALARSGLTLVVYMGVSTAAAIQQALLDGGLPASTPALLVQSASNPDERRLRTRLGWLAESLAASGLASPCVMIIGEVTEAQMQAEIQTQADAPSWSWSSLQPGLCPASQAA</sequence>
<dbReference type="Pfam" id="PF00590">
    <property type="entry name" value="TP_methylase"/>
    <property type="match status" value="1"/>
</dbReference>
<dbReference type="GO" id="GO:0019354">
    <property type="term" value="P:siroheme biosynthetic process"/>
    <property type="evidence" value="ECO:0007669"/>
    <property type="project" value="InterPro"/>
</dbReference>
<dbReference type="EC" id="2.1.1.107" evidence="1"/>
<dbReference type="Gene3D" id="3.30.950.10">
    <property type="entry name" value="Methyltransferase, Cobalt-precorrin-4 Transmethylase, Domain 2"/>
    <property type="match status" value="1"/>
</dbReference>
<dbReference type="AlphaFoldDB" id="E6PMR0"/>
<dbReference type="InterPro" id="IPR050161">
    <property type="entry name" value="Siro_Cobalamin_biosynth"/>
</dbReference>
<reference evidence="7" key="1">
    <citation type="submission" date="2009-10" db="EMBL/GenBank/DDBJ databases">
        <title>Diversity of trophic interactions inside an arsenic-rich microbial ecosystem.</title>
        <authorList>
            <person name="Bertin P.N."/>
            <person name="Heinrich-Salmeron A."/>
            <person name="Pelletier E."/>
            <person name="Goulhen-Chollet F."/>
            <person name="Arsene-Ploetze F."/>
            <person name="Gallien S."/>
            <person name="Calteau A."/>
            <person name="Vallenet D."/>
            <person name="Casiot C."/>
            <person name="Chane-Woon-Ming B."/>
            <person name="Giloteaux L."/>
            <person name="Barakat M."/>
            <person name="Bonnefoy V."/>
            <person name="Bruneel O."/>
            <person name="Chandler M."/>
            <person name="Cleiss J."/>
            <person name="Duran R."/>
            <person name="Elbaz-Poulichet F."/>
            <person name="Fonknechten N."/>
            <person name="Lauga B."/>
            <person name="Mornico D."/>
            <person name="Ortet P."/>
            <person name="Schaeffer C."/>
            <person name="Siguier P."/>
            <person name="Alexander Thil Smith A."/>
            <person name="Van Dorsselaer A."/>
            <person name="Weissenbach J."/>
            <person name="Medigue C."/>
            <person name="Le Paslier D."/>
        </authorList>
    </citation>
    <scope>NUCLEOTIDE SEQUENCE</scope>
</reference>
<dbReference type="NCBIfam" id="NF004790">
    <property type="entry name" value="PRK06136.1"/>
    <property type="match status" value="1"/>
</dbReference>
<dbReference type="NCBIfam" id="TIGR01469">
    <property type="entry name" value="cobA_cysG_Cterm"/>
    <property type="match status" value="1"/>
</dbReference>
<dbReference type="PROSITE" id="PS00840">
    <property type="entry name" value="SUMT_2"/>
    <property type="match status" value="1"/>
</dbReference>
<evidence type="ECO:0000313" key="7">
    <source>
        <dbReference type="EMBL" id="CBH96212.1"/>
    </source>
</evidence>
<dbReference type="InterPro" id="IPR003043">
    <property type="entry name" value="Uropor_MeTrfase_CS"/>
</dbReference>
<dbReference type="GO" id="GO:0032259">
    <property type="term" value="P:methylation"/>
    <property type="evidence" value="ECO:0007669"/>
    <property type="project" value="UniProtKB-KW"/>
</dbReference>
<feature type="domain" description="Tetrapyrrole methylase" evidence="6">
    <location>
        <begin position="19"/>
        <end position="226"/>
    </location>
</feature>
<comment type="caution">
    <text evidence="7">The sequence shown here is derived from an EMBL/GenBank/DDBJ whole genome shotgun (WGS) entry which is preliminary data.</text>
</comment>
<dbReference type="FunFam" id="3.40.1010.10:FF:000001">
    <property type="entry name" value="Siroheme synthase"/>
    <property type="match status" value="1"/>
</dbReference>
<keyword evidence="4" id="KW-0949">S-adenosyl-L-methionine</keyword>
<evidence type="ECO:0000256" key="1">
    <source>
        <dbReference type="ARBA" id="ARBA00012162"/>
    </source>
</evidence>
<evidence type="ECO:0000259" key="6">
    <source>
        <dbReference type="Pfam" id="PF00590"/>
    </source>
</evidence>
<protein>
    <recommendedName>
        <fullName evidence="1">uroporphyrinogen-III C-methyltransferase</fullName>
        <ecNumber evidence="1">2.1.1.107</ecNumber>
    </recommendedName>
</protein>
<dbReference type="CDD" id="cd11642">
    <property type="entry name" value="SUMT"/>
    <property type="match status" value="1"/>
</dbReference>
<evidence type="ECO:0000256" key="5">
    <source>
        <dbReference type="ARBA" id="ARBA00023244"/>
    </source>
</evidence>
<dbReference type="SUPFAM" id="SSF53790">
    <property type="entry name" value="Tetrapyrrole methylase"/>
    <property type="match status" value="1"/>
</dbReference>
<proteinExistence type="predicted"/>
<organism evidence="7">
    <name type="scientific">mine drainage metagenome</name>
    <dbReference type="NCBI Taxonomy" id="410659"/>
    <lineage>
        <taxon>unclassified sequences</taxon>
        <taxon>metagenomes</taxon>
        <taxon>ecological metagenomes</taxon>
    </lineage>
</organism>
<dbReference type="InterPro" id="IPR035996">
    <property type="entry name" value="4pyrrol_Methylase_sf"/>
</dbReference>
<dbReference type="EMBL" id="CABM01000022">
    <property type="protein sequence ID" value="CBH96212.1"/>
    <property type="molecule type" value="Genomic_DNA"/>
</dbReference>
<dbReference type="PANTHER" id="PTHR45790">
    <property type="entry name" value="SIROHEME SYNTHASE-RELATED"/>
    <property type="match status" value="1"/>
</dbReference>
<keyword evidence="3 7" id="KW-0808">Transferase</keyword>
<evidence type="ECO:0000256" key="4">
    <source>
        <dbReference type="ARBA" id="ARBA00022691"/>
    </source>
</evidence>
<dbReference type="PROSITE" id="PS00839">
    <property type="entry name" value="SUMT_1"/>
    <property type="match status" value="1"/>
</dbReference>
<keyword evidence="5" id="KW-0627">Porphyrin biosynthesis</keyword>
<evidence type="ECO:0000256" key="2">
    <source>
        <dbReference type="ARBA" id="ARBA00022603"/>
    </source>
</evidence>
<evidence type="ECO:0000256" key="3">
    <source>
        <dbReference type="ARBA" id="ARBA00022679"/>
    </source>
</evidence>
<accession>E6PMR0</accession>
<dbReference type="InterPro" id="IPR006366">
    <property type="entry name" value="CobA/CysG_C"/>
</dbReference>
<name>E6PMR0_9ZZZZ</name>
<gene>
    <name evidence="7" type="primary">cobA</name>
    <name evidence="7" type="ORF">CARN2_1203</name>
</gene>
<dbReference type="PANTHER" id="PTHR45790:SF3">
    <property type="entry name" value="S-ADENOSYL-L-METHIONINE-DEPENDENT UROPORPHYRINOGEN III METHYLTRANSFERASE, CHLOROPLASTIC"/>
    <property type="match status" value="1"/>
</dbReference>
<dbReference type="InterPro" id="IPR000878">
    <property type="entry name" value="4pyrrol_Mease"/>
</dbReference>
<dbReference type="GO" id="GO:0004851">
    <property type="term" value="F:uroporphyrin-III C-methyltransferase activity"/>
    <property type="evidence" value="ECO:0007669"/>
    <property type="project" value="UniProtKB-EC"/>
</dbReference>
<keyword evidence="2 7" id="KW-0489">Methyltransferase</keyword>
<dbReference type="InterPro" id="IPR014776">
    <property type="entry name" value="4pyrrole_Mease_sub2"/>
</dbReference>
<dbReference type="InterPro" id="IPR014777">
    <property type="entry name" value="4pyrrole_Mease_sub1"/>
</dbReference>
<dbReference type="Gene3D" id="3.40.1010.10">
    <property type="entry name" value="Cobalt-precorrin-4 Transmethylase, Domain 1"/>
    <property type="match status" value="1"/>
</dbReference>